<gene>
    <name evidence="2" type="ORF">H5410_055158</name>
</gene>
<sequence>MQTKRYNVHETYNMSIRGSVGDIPFNCDFLLGSKKSEANQDDQGQNKHSPSSLAQSRRKIFHTRIVLPFLLLQLQQQRIPGVNIFIYLRREVDKASYPKTNISSSEKRLYYRSAKGRADSIK</sequence>
<evidence type="ECO:0000313" key="3">
    <source>
        <dbReference type="Proteomes" id="UP000824120"/>
    </source>
</evidence>
<dbReference type="AlphaFoldDB" id="A0A9J5WJ44"/>
<evidence type="ECO:0000313" key="2">
    <source>
        <dbReference type="EMBL" id="KAG5575024.1"/>
    </source>
</evidence>
<evidence type="ECO:0000256" key="1">
    <source>
        <dbReference type="SAM" id="MobiDB-lite"/>
    </source>
</evidence>
<name>A0A9J5WJ44_SOLCO</name>
<organism evidence="2 3">
    <name type="scientific">Solanum commersonii</name>
    <name type="common">Commerson's wild potato</name>
    <name type="synonym">Commerson's nightshade</name>
    <dbReference type="NCBI Taxonomy" id="4109"/>
    <lineage>
        <taxon>Eukaryota</taxon>
        <taxon>Viridiplantae</taxon>
        <taxon>Streptophyta</taxon>
        <taxon>Embryophyta</taxon>
        <taxon>Tracheophyta</taxon>
        <taxon>Spermatophyta</taxon>
        <taxon>Magnoliopsida</taxon>
        <taxon>eudicotyledons</taxon>
        <taxon>Gunneridae</taxon>
        <taxon>Pentapetalae</taxon>
        <taxon>asterids</taxon>
        <taxon>lamiids</taxon>
        <taxon>Solanales</taxon>
        <taxon>Solanaceae</taxon>
        <taxon>Solanoideae</taxon>
        <taxon>Solaneae</taxon>
        <taxon>Solanum</taxon>
    </lineage>
</organism>
<protein>
    <submittedName>
        <fullName evidence="2">Uncharacterized protein</fullName>
    </submittedName>
</protein>
<feature type="region of interest" description="Disordered" evidence="1">
    <location>
        <begin position="36"/>
        <end position="55"/>
    </location>
</feature>
<feature type="compositionally biased region" description="Polar residues" evidence="1">
    <location>
        <begin position="41"/>
        <end position="55"/>
    </location>
</feature>
<proteinExistence type="predicted"/>
<comment type="caution">
    <text evidence="2">The sequence shown here is derived from an EMBL/GenBank/DDBJ whole genome shotgun (WGS) entry which is preliminary data.</text>
</comment>
<keyword evidence="3" id="KW-1185">Reference proteome</keyword>
<dbReference type="EMBL" id="JACXVP010000011">
    <property type="protein sequence ID" value="KAG5575024.1"/>
    <property type="molecule type" value="Genomic_DNA"/>
</dbReference>
<accession>A0A9J5WJ44</accession>
<dbReference type="Proteomes" id="UP000824120">
    <property type="component" value="Chromosome 11"/>
</dbReference>
<reference evidence="2 3" key="1">
    <citation type="submission" date="2020-09" db="EMBL/GenBank/DDBJ databases">
        <title>De no assembly of potato wild relative species, Solanum commersonii.</title>
        <authorList>
            <person name="Cho K."/>
        </authorList>
    </citation>
    <scope>NUCLEOTIDE SEQUENCE [LARGE SCALE GENOMIC DNA]</scope>
    <source>
        <strain evidence="2">LZ3.2</strain>
        <tissue evidence="2">Leaf</tissue>
    </source>
</reference>